<dbReference type="GO" id="GO:0140956">
    <property type="term" value="F:histone H3K79 trimethyltransferase activity"/>
    <property type="evidence" value="ECO:0007669"/>
    <property type="project" value="UniProtKB-EC"/>
</dbReference>
<evidence type="ECO:0000256" key="13">
    <source>
        <dbReference type="ARBA" id="ARBA00029821"/>
    </source>
</evidence>
<keyword evidence="6 15" id="KW-0808">Transferase</keyword>
<evidence type="ECO:0000259" key="18">
    <source>
        <dbReference type="PROSITE" id="PS51569"/>
    </source>
</evidence>
<comment type="function">
    <text evidence="1 15">Histone methyltransferase that specifically trimethylates histone H3 to form H3K79me3. This methylation is required for telomere silencing and for the pachytene checkpoint during the meiotic cell cycle by allowing the recruitment of RAD9 to double strand breaks. Nucleosomes are preferred as substrate compared to free histone.</text>
</comment>
<keyword evidence="12 15" id="KW-0539">Nucleus</keyword>
<evidence type="ECO:0000256" key="7">
    <source>
        <dbReference type="ARBA" id="ARBA00022691"/>
    </source>
</evidence>
<dbReference type="RefSeq" id="XP_033592766.1">
    <property type="nucleotide sequence ID" value="XM_033732604.1"/>
</dbReference>
<comment type="similarity">
    <text evidence="15">Belongs to the class I-like SAM-binding methyltransferase superfamily. DOT1 family.</text>
</comment>
<evidence type="ECO:0000256" key="16">
    <source>
        <dbReference type="PIRSR" id="PIRSR017570-1"/>
    </source>
</evidence>
<accession>A0A6A6Q476</accession>
<dbReference type="PROSITE" id="PS51569">
    <property type="entry name" value="DOT1"/>
    <property type="match status" value="1"/>
</dbReference>
<dbReference type="InterPro" id="IPR025789">
    <property type="entry name" value="DOT1_dom"/>
</dbReference>
<feature type="binding site" evidence="16">
    <location>
        <position position="357"/>
    </location>
    <ligand>
        <name>S-adenosyl-L-methionine</name>
        <dbReference type="ChEBI" id="CHEBI:59789"/>
    </ligand>
</feature>
<dbReference type="FunFam" id="3.40.50.150:FF:000033">
    <property type="entry name" value="Histone-lysine N-methyltransferase, H3 lysine-79 specific"/>
    <property type="match status" value="1"/>
</dbReference>
<evidence type="ECO:0000256" key="3">
    <source>
        <dbReference type="ARBA" id="ARBA00012190"/>
    </source>
</evidence>
<sequence length="504" mass="56711">MFNPKSGGKKPVIRKETVVVPVKKQLSNGTHRPPPTTAATPANRFKLSQKPYKSNGTTKSPTLRAPVQKAIVKVQGVKRKSNTPDRALFSSEDEDDDEDSSKDGLDGPQKRIKTNDALTRGTGPARQLVDETAFGEENALDIIHGADCTSGEYASKYRPPWGHDFFETLELQYPSNSARERFELKWPRNAKEDYKPMEDISETIHKVVEFYCPDAAAEELVTDGVELERQFKRAWNHASIPEFKSIVEKFNALLSSLVQDGTIQRQLATRRRLPLLLVQRILDQIYARAVSPKVESLRAYENGTDYVYGELFYGFCSSIFHQVGLREDQVFVDLGSGVGNVVLQAALEVGCESWGIEYMKNPCRLAELQAKEFPARARLFGLKVGKVHLLQGDFTRNQEIGDVLKKADLVLVNNQAFTPALNDKLRDLFLDLKTGCKIVSLKPFVPEGHKISMRNIGSVANLFVQEKFDYFSNSVSWTNHGGNYYIATKDPRQLEKFYRDSGSH</sequence>
<dbReference type="CDD" id="cd02440">
    <property type="entry name" value="AdoMet_MTases"/>
    <property type="match status" value="1"/>
</dbReference>
<keyword evidence="8" id="KW-0677">Repeat</keyword>
<dbReference type="OrthoDB" id="443402at2759"/>
<evidence type="ECO:0000256" key="14">
    <source>
        <dbReference type="ARBA" id="ARBA00047770"/>
    </source>
</evidence>
<keyword evidence="20" id="KW-1185">Reference proteome</keyword>
<evidence type="ECO:0000256" key="10">
    <source>
        <dbReference type="ARBA" id="ARBA00023015"/>
    </source>
</evidence>
<keyword evidence="5 15" id="KW-0489">Methyltransferase</keyword>
<name>A0A6A6Q476_9PEZI</name>
<evidence type="ECO:0000256" key="9">
    <source>
        <dbReference type="ARBA" id="ARBA00022853"/>
    </source>
</evidence>
<gene>
    <name evidence="19" type="ORF">BDY17DRAFT_291049</name>
</gene>
<dbReference type="GO" id="GO:0000781">
    <property type="term" value="C:chromosome, telomeric region"/>
    <property type="evidence" value="ECO:0007669"/>
    <property type="project" value="GOC"/>
</dbReference>
<dbReference type="PANTHER" id="PTHR21451">
    <property type="entry name" value="HISTONE H3 METHYLTRANSFERASE"/>
    <property type="match status" value="1"/>
</dbReference>
<dbReference type="AlphaFoldDB" id="A0A6A6Q476"/>
<evidence type="ECO:0000256" key="11">
    <source>
        <dbReference type="ARBA" id="ARBA00023163"/>
    </source>
</evidence>
<dbReference type="Gene3D" id="1.10.260.170">
    <property type="match status" value="1"/>
</dbReference>
<dbReference type="GO" id="GO:0031509">
    <property type="term" value="P:subtelomeric heterochromatin formation"/>
    <property type="evidence" value="ECO:0007669"/>
    <property type="project" value="InterPro"/>
</dbReference>
<evidence type="ECO:0000256" key="15">
    <source>
        <dbReference type="PIRNR" id="PIRNR017570"/>
    </source>
</evidence>
<dbReference type="EC" id="2.1.1.360" evidence="3 15"/>
<organism evidence="19 20">
    <name type="scientific">Neohortaea acidophila</name>
    <dbReference type="NCBI Taxonomy" id="245834"/>
    <lineage>
        <taxon>Eukaryota</taxon>
        <taxon>Fungi</taxon>
        <taxon>Dikarya</taxon>
        <taxon>Ascomycota</taxon>
        <taxon>Pezizomycotina</taxon>
        <taxon>Dothideomycetes</taxon>
        <taxon>Dothideomycetidae</taxon>
        <taxon>Mycosphaerellales</taxon>
        <taxon>Teratosphaeriaceae</taxon>
        <taxon>Neohortaea</taxon>
    </lineage>
</organism>
<keyword evidence="7 15" id="KW-0949">S-adenosyl-L-methionine</keyword>
<dbReference type="SUPFAM" id="SSF53335">
    <property type="entry name" value="S-adenosyl-L-methionine-dependent methyltransferases"/>
    <property type="match status" value="1"/>
</dbReference>
<dbReference type="InterPro" id="IPR029063">
    <property type="entry name" value="SAM-dependent_MTases_sf"/>
</dbReference>
<evidence type="ECO:0000256" key="5">
    <source>
        <dbReference type="ARBA" id="ARBA00022603"/>
    </source>
</evidence>
<evidence type="ECO:0000313" key="20">
    <source>
        <dbReference type="Proteomes" id="UP000799767"/>
    </source>
</evidence>
<dbReference type="PIRSF" id="PIRSF017570">
    <property type="entry name" value="Histone_H3-K79_MeTrfase"/>
    <property type="match status" value="1"/>
</dbReference>
<evidence type="ECO:0000256" key="1">
    <source>
        <dbReference type="ARBA" id="ARBA00003482"/>
    </source>
</evidence>
<dbReference type="GO" id="GO:0000786">
    <property type="term" value="C:nucleosome"/>
    <property type="evidence" value="ECO:0007669"/>
    <property type="project" value="InterPro"/>
</dbReference>
<dbReference type="InterPro" id="IPR030445">
    <property type="entry name" value="H3-K79_meTrfase"/>
</dbReference>
<dbReference type="EMBL" id="MU001632">
    <property type="protein sequence ID" value="KAF2486197.1"/>
    <property type="molecule type" value="Genomic_DNA"/>
</dbReference>
<evidence type="ECO:0000256" key="6">
    <source>
        <dbReference type="ARBA" id="ARBA00022679"/>
    </source>
</evidence>
<keyword evidence="9 15" id="KW-0156">Chromatin regulator</keyword>
<evidence type="ECO:0000313" key="19">
    <source>
        <dbReference type="EMBL" id="KAF2486197.1"/>
    </source>
</evidence>
<feature type="compositionally biased region" description="Polar residues" evidence="17">
    <location>
        <begin position="51"/>
        <end position="61"/>
    </location>
</feature>
<dbReference type="GO" id="GO:0042393">
    <property type="term" value="F:histone binding"/>
    <property type="evidence" value="ECO:0007669"/>
    <property type="project" value="InterPro"/>
</dbReference>
<protein>
    <recommendedName>
        <fullName evidence="4 15">Histone-lysine N-methyltransferase, H3 lysine-79 specific</fullName>
        <ecNumber evidence="3 15">2.1.1.360</ecNumber>
    </recommendedName>
    <alternativeName>
        <fullName evidence="13 15">Histone H3-K79 methyltransferase</fullName>
    </alternativeName>
</protein>
<dbReference type="PANTHER" id="PTHR21451:SF0">
    <property type="entry name" value="HISTONE-LYSINE N-METHYLTRANSFERASE, H3 LYSINE-79 SPECIFIC"/>
    <property type="match status" value="1"/>
</dbReference>
<feature type="binding site" evidence="16">
    <location>
        <begin position="331"/>
        <end position="340"/>
    </location>
    <ligand>
        <name>S-adenosyl-L-methionine</name>
        <dbReference type="ChEBI" id="CHEBI:59789"/>
    </ligand>
</feature>
<evidence type="ECO:0000256" key="4">
    <source>
        <dbReference type="ARBA" id="ARBA00020987"/>
    </source>
</evidence>
<reference evidence="19" key="1">
    <citation type="journal article" date="2020" name="Stud. Mycol.">
        <title>101 Dothideomycetes genomes: a test case for predicting lifestyles and emergence of pathogens.</title>
        <authorList>
            <person name="Haridas S."/>
            <person name="Albert R."/>
            <person name="Binder M."/>
            <person name="Bloem J."/>
            <person name="Labutti K."/>
            <person name="Salamov A."/>
            <person name="Andreopoulos B."/>
            <person name="Baker S."/>
            <person name="Barry K."/>
            <person name="Bills G."/>
            <person name="Bluhm B."/>
            <person name="Cannon C."/>
            <person name="Castanera R."/>
            <person name="Culley D."/>
            <person name="Daum C."/>
            <person name="Ezra D."/>
            <person name="Gonzalez J."/>
            <person name="Henrissat B."/>
            <person name="Kuo A."/>
            <person name="Liang C."/>
            <person name="Lipzen A."/>
            <person name="Lutzoni F."/>
            <person name="Magnuson J."/>
            <person name="Mondo S."/>
            <person name="Nolan M."/>
            <person name="Ohm R."/>
            <person name="Pangilinan J."/>
            <person name="Park H.-J."/>
            <person name="Ramirez L."/>
            <person name="Alfaro M."/>
            <person name="Sun H."/>
            <person name="Tritt A."/>
            <person name="Yoshinaga Y."/>
            <person name="Zwiers L.-H."/>
            <person name="Turgeon B."/>
            <person name="Goodwin S."/>
            <person name="Spatafora J."/>
            <person name="Crous P."/>
            <person name="Grigoriev I."/>
        </authorList>
    </citation>
    <scope>NUCLEOTIDE SEQUENCE</scope>
    <source>
        <strain evidence="19">CBS 113389</strain>
    </source>
</reference>
<feature type="binding site" evidence="16">
    <location>
        <begin position="308"/>
        <end position="311"/>
    </location>
    <ligand>
        <name>S-adenosyl-L-methionine</name>
        <dbReference type="ChEBI" id="CHEBI:59789"/>
    </ligand>
</feature>
<evidence type="ECO:0000256" key="17">
    <source>
        <dbReference type="SAM" id="MobiDB-lite"/>
    </source>
</evidence>
<feature type="binding site" evidence="16">
    <location>
        <begin position="393"/>
        <end position="394"/>
    </location>
    <ligand>
        <name>S-adenosyl-L-methionine</name>
        <dbReference type="ChEBI" id="CHEBI:59789"/>
    </ligand>
</feature>
<dbReference type="Gene3D" id="3.40.50.150">
    <property type="entry name" value="Vaccinia Virus protein VP39"/>
    <property type="match status" value="1"/>
</dbReference>
<evidence type="ECO:0000256" key="2">
    <source>
        <dbReference type="ARBA" id="ARBA00004123"/>
    </source>
</evidence>
<dbReference type="Pfam" id="PF08123">
    <property type="entry name" value="DOT1"/>
    <property type="match status" value="1"/>
</dbReference>
<feature type="region of interest" description="Disordered" evidence="17">
    <location>
        <begin position="1"/>
        <end position="127"/>
    </location>
</feature>
<dbReference type="GO" id="GO:0032259">
    <property type="term" value="P:methylation"/>
    <property type="evidence" value="ECO:0007669"/>
    <property type="project" value="UniProtKB-KW"/>
</dbReference>
<proteinExistence type="inferred from homology"/>
<comment type="catalytic activity">
    <reaction evidence="14 15">
        <text>L-lysyl(79)-[histone H3] + 3 S-adenosyl-L-methionine = N(6),N(6),N(6)-trimethyl-L-lysyl(79)-[histone H3] + 3 S-adenosyl-L-homocysteine + 3 H(+)</text>
        <dbReference type="Rhea" id="RHEA:60328"/>
        <dbReference type="Rhea" id="RHEA-COMP:15549"/>
        <dbReference type="Rhea" id="RHEA-COMP:15552"/>
        <dbReference type="ChEBI" id="CHEBI:15378"/>
        <dbReference type="ChEBI" id="CHEBI:29969"/>
        <dbReference type="ChEBI" id="CHEBI:57856"/>
        <dbReference type="ChEBI" id="CHEBI:59789"/>
        <dbReference type="ChEBI" id="CHEBI:61961"/>
        <dbReference type="EC" id="2.1.1.360"/>
    </reaction>
</comment>
<feature type="compositionally biased region" description="Acidic residues" evidence="17">
    <location>
        <begin position="91"/>
        <end position="100"/>
    </location>
</feature>
<dbReference type="GeneID" id="54473606"/>
<comment type="subcellular location">
    <subcellularLocation>
        <location evidence="2 15">Nucleus</location>
    </subcellularLocation>
</comment>
<keyword evidence="11 15" id="KW-0804">Transcription</keyword>
<evidence type="ECO:0000256" key="8">
    <source>
        <dbReference type="ARBA" id="ARBA00022737"/>
    </source>
</evidence>
<keyword evidence="10 15" id="KW-0805">Transcription regulation</keyword>
<feature type="domain" description="DOT1" evidence="18">
    <location>
        <begin position="180"/>
        <end position="502"/>
    </location>
</feature>
<dbReference type="GO" id="GO:0006281">
    <property type="term" value="P:DNA repair"/>
    <property type="evidence" value="ECO:0007669"/>
    <property type="project" value="InterPro"/>
</dbReference>
<dbReference type="GO" id="GO:0000077">
    <property type="term" value="P:DNA damage checkpoint signaling"/>
    <property type="evidence" value="ECO:0007669"/>
    <property type="project" value="InterPro"/>
</dbReference>
<dbReference type="Proteomes" id="UP000799767">
    <property type="component" value="Unassembled WGS sequence"/>
</dbReference>
<dbReference type="GO" id="GO:0005634">
    <property type="term" value="C:nucleus"/>
    <property type="evidence" value="ECO:0007669"/>
    <property type="project" value="UniProtKB-SubCell"/>
</dbReference>
<dbReference type="InterPro" id="IPR021162">
    <property type="entry name" value="Dot1"/>
</dbReference>
<evidence type="ECO:0000256" key="12">
    <source>
        <dbReference type="ARBA" id="ARBA00023242"/>
    </source>
</evidence>